<keyword evidence="1" id="KW-0677">Repeat</keyword>
<dbReference type="Pfam" id="PF13812">
    <property type="entry name" value="PPR_3"/>
    <property type="match status" value="1"/>
</dbReference>
<dbReference type="EMBL" id="PNBA02000003">
    <property type="protein sequence ID" value="KAG6430733.1"/>
    <property type="molecule type" value="Genomic_DNA"/>
</dbReference>
<reference evidence="3" key="1">
    <citation type="submission" date="2018-01" db="EMBL/GenBank/DDBJ databases">
        <authorList>
            <person name="Mao J.F."/>
        </authorList>
    </citation>
    <scope>NUCLEOTIDE SEQUENCE</scope>
    <source>
        <strain evidence="3">Huo1</strain>
        <tissue evidence="3">Leaf</tissue>
    </source>
</reference>
<dbReference type="AlphaFoldDB" id="A0A8X8YDR9"/>
<accession>A0A8X8YDR9</accession>
<name>A0A8X8YDR9_SALSN</name>
<protein>
    <submittedName>
        <fullName evidence="3">Uncharacterized protein</fullName>
    </submittedName>
</protein>
<dbReference type="Proteomes" id="UP000298416">
    <property type="component" value="Unassembled WGS sequence"/>
</dbReference>
<evidence type="ECO:0000256" key="1">
    <source>
        <dbReference type="ARBA" id="ARBA00022737"/>
    </source>
</evidence>
<dbReference type="NCBIfam" id="TIGR00756">
    <property type="entry name" value="PPR"/>
    <property type="match status" value="2"/>
</dbReference>
<feature type="repeat" description="PPR" evidence="2">
    <location>
        <begin position="211"/>
        <end position="245"/>
    </location>
</feature>
<feature type="repeat" description="PPR" evidence="2">
    <location>
        <begin position="357"/>
        <end position="391"/>
    </location>
</feature>
<dbReference type="OrthoDB" id="185373at2759"/>
<sequence length="505" mass="57318">MLKGVKRFIAAEEIHPWRHKISANQPTIKSFSSSSSKSSSLCNYYLRKTRKWPIQPHNKQLPDFFAFQLAKKSFKQSIKNSKSHLLRDLIDACAAYEVEPTPQSYHFLFKILIQSRPSNCQHQILQILSHIENFENFVTPACVFIDIINFYGENDMFDDAVDLFLATPRFRCEPSVETLNALLSVLCKVEKGMKIVPTILVKSQSMNIRIEESTFEILIRALCRIGRASDALGILNQLVEEGFDLDQKVGSLMLATMCRQLNYGVGGYGGEIWGFFDELKCLGFKPKSNDFLNVIRVLVKRGKGMDALGLLKQMKMNKIEANVMCYHLVLDWLICNKEFPVADKVFDELLVLGLVPDIHTYNVYINGLCLQGKVDEGISMFHSMEELGCVPDLNTYRAISSALYRAGELSRVRDMVQEMWLKRRCLDQHMYEILIDSFAVDGDVEGACGLIDELLEESHVYESKGLDKIMCWLCKIGLQERAEELVEKMVVGDLATGVEGGSSRI</sequence>
<dbReference type="Pfam" id="PF13041">
    <property type="entry name" value="PPR_2"/>
    <property type="match status" value="1"/>
</dbReference>
<proteinExistence type="predicted"/>
<dbReference type="PANTHER" id="PTHR47939">
    <property type="entry name" value="MEMBRANE-ASSOCIATED SALT-INDUCIBLE PROTEIN-LIKE"/>
    <property type="match status" value="1"/>
</dbReference>
<dbReference type="InterPro" id="IPR002885">
    <property type="entry name" value="PPR_rpt"/>
</dbReference>
<organism evidence="3">
    <name type="scientific">Salvia splendens</name>
    <name type="common">Scarlet sage</name>
    <dbReference type="NCBI Taxonomy" id="180675"/>
    <lineage>
        <taxon>Eukaryota</taxon>
        <taxon>Viridiplantae</taxon>
        <taxon>Streptophyta</taxon>
        <taxon>Embryophyta</taxon>
        <taxon>Tracheophyta</taxon>
        <taxon>Spermatophyta</taxon>
        <taxon>Magnoliopsida</taxon>
        <taxon>eudicotyledons</taxon>
        <taxon>Gunneridae</taxon>
        <taxon>Pentapetalae</taxon>
        <taxon>asterids</taxon>
        <taxon>lamiids</taxon>
        <taxon>Lamiales</taxon>
        <taxon>Lamiaceae</taxon>
        <taxon>Nepetoideae</taxon>
        <taxon>Mentheae</taxon>
        <taxon>Salviinae</taxon>
        <taxon>Salvia</taxon>
        <taxon>Salvia subgen. Calosphace</taxon>
        <taxon>core Calosphace</taxon>
    </lineage>
</organism>
<dbReference type="PANTHER" id="PTHR47939:SF13">
    <property type="entry name" value="OS03G0201400 PROTEIN"/>
    <property type="match status" value="1"/>
</dbReference>
<keyword evidence="4" id="KW-1185">Reference proteome</keyword>
<dbReference type="PROSITE" id="PS51375">
    <property type="entry name" value="PPR"/>
    <property type="match status" value="2"/>
</dbReference>
<evidence type="ECO:0000313" key="4">
    <source>
        <dbReference type="Proteomes" id="UP000298416"/>
    </source>
</evidence>
<comment type="caution">
    <text evidence="3">The sequence shown here is derived from an EMBL/GenBank/DDBJ whole genome shotgun (WGS) entry which is preliminary data.</text>
</comment>
<dbReference type="Pfam" id="PF01535">
    <property type="entry name" value="PPR"/>
    <property type="match status" value="2"/>
</dbReference>
<reference evidence="3" key="2">
    <citation type="submission" date="2020-08" db="EMBL/GenBank/DDBJ databases">
        <title>Plant Genome Project.</title>
        <authorList>
            <person name="Zhang R.-G."/>
        </authorList>
    </citation>
    <scope>NUCLEOTIDE SEQUENCE</scope>
    <source>
        <strain evidence="3">Huo1</strain>
        <tissue evidence="3">Leaf</tissue>
    </source>
</reference>
<evidence type="ECO:0000313" key="3">
    <source>
        <dbReference type="EMBL" id="KAG6430733.1"/>
    </source>
</evidence>
<evidence type="ECO:0000256" key="2">
    <source>
        <dbReference type="PROSITE-ProRule" id="PRU00708"/>
    </source>
</evidence>
<dbReference type="InterPro" id="IPR050667">
    <property type="entry name" value="PPR-containing_protein"/>
</dbReference>
<gene>
    <name evidence="3" type="ORF">SASPL_108806</name>
</gene>